<reference evidence="2" key="1">
    <citation type="journal article" date="2014" name="Front. Microbiol.">
        <title>High frequency of phylogenetically diverse reductive dehalogenase-homologous genes in deep subseafloor sedimentary metagenomes.</title>
        <authorList>
            <person name="Kawai M."/>
            <person name="Futagami T."/>
            <person name="Toyoda A."/>
            <person name="Takaki Y."/>
            <person name="Nishi S."/>
            <person name="Hori S."/>
            <person name="Arai W."/>
            <person name="Tsubouchi T."/>
            <person name="Morono Y."/>
            <person name="Uchiyama I."/>
            <person name="Ito T."/>
            <person name="Fujiyama A."/>
            <person name="Inagaki F."/>
            <person name="Takami H."/>
        </authorList>
    </citation>
    <scope>NUCLEOTIDE SEQUENCE</scope>
    <source>
        <strain evidence="2">Expedition CK06-06</strain>
    </source>
</reference>
<dbReference type="InterPro" id="IPR018765">
    <property type="entry name" value="DUF2341"/>
</dbReference>
<dbReference type="Pfam" id="PF10102">
    <property type="entry name" value="DUF2341"/>
    <property type="match status" value="1"/>
</dbReference>
<dbReference type="EMBL" id="BARS01036734">
    <property type="protein sequence ID" value="GAG18290.1"/>
    <property type="molecule type" value="Genomic_DNA"/>
</dbReference>
<feature type="non-terminal residue" evidence="2">
    <location>
        <position position="257"/>
    </location>
</feature>
<organism evidence="2">
    <name type="scientific">marine sediment metagenome</name>
    <dbReference type="NCBI Taxonomy" id="412755"/>
    <lineage>
        <taxon>unclassified sequences</taxon>
        <taxon>metagenomes</taxon>
        <taxon>ecological metagenomes</taxon>
    </lineage>
</organism>
<accession>X0VJ56</accession>
<proteinExistence type="predicted"/>
<sequence length="257" mass="28122">DNTSNSSNLYDYQVEATIDTATPIAAGHMESDCSDIRFTDDSTNWNDHNWDHSYSYWIESGCNTSATKIWVKVPSISASSQKTIYMYYGNASATSQSNGDNTFIAFDDFESGAEGDALADGWTIVAGTCEYDDAQAWGGSQSGGFLGDVAADSRAMYSATSINSAVRFRVYKEDATHVLMYHGDGVTTLQVNLEADEDIMYRDDVGSHDTGSDITADTWQLMEYRNFDWGADTFDIILNGVKILDDGGLWTNGSAND</sequence>
<dbReference type="AlphaFoldDB" id="X0VJ56"/>
<comment type="caution">
    <text evidence="2">The sequence shown here is derived from an EMBL/GenBank/DDBJ whole genome shotgun (WGS) entry which is preliminary data.</text>
</comment>
<evidence type="ECO:0000313" key="2">
    <source>
        <dbReference type="EMBL" id="GAG18290.1"/>
    </source>
</evidence>
<feature type="non-terminal residue" evidence="2">
    <location>
        <position position="1"/>
    </location>
</feature>
<protein>
    <recommendedName>
        <fullName evidence="1">DUF2341 domain-containing protein</fullName>
    </recommendedName>
</protein>
<gene>
    <name evidence="2" type="ORF">S01H1_56415</name>
</gene>
<evidence type="ECO:0000259" key="1">
    <source>
        <dbReference type="Pfam" id="PF10102"/>
    </source>
</evidence>
<feature type="domain" description="DUF2341" evidence="1">
    <location>
        <begin position="32"/>
        <end position="114"/>
    </location>
</feature>
<name>X0VJ56_9ZZZZ</name>